<evidence type="ECO:0000313" key="3">
    <source>
        <dbReference type="Proteomes" id="UP000309676"/>
    </source>
</evidence>
<dbReference type="SUPFAM" id="SSF54593">
    <property type="entry name" value="Glyoxalase/Bleomycin resistance protein/Dihydroxybiphenyl dioxygenase"/>
    <property type="match status" value="1"/>
</dbReference>
<organism evidence="2 3">
    <name type="scientific">Paenibacillus antri</name>
    <dbReference type="NCBI Taxonomy" id="2582848"/>
    <lineage>
        <taxon>Bacteria</taxon>
        <taxon>Bacillati</taxon>
        <taxon>Bacillota</taxon>
        <taxon>Bacilli</taxon>
        <taxon>Bacillales</taxon>
        <taxon>Paenibacillaceae</taxon>
        <taxon>Paenibacillus</taxon>
    </lineage>
</organism>
<name>A0A5R9G826_9BACL</name>
<dbReference type="InterPro" id="IPR037523">
    <property type="entry name" value="VOC_core"/>
</dbReference>
<reference evidence="2 3" key="1">
    <citation type="submission" date="2019-05" db="EMBL/GenBank/DDBJ databases">
        <authorList>
            <person name="Narsing Rao M.P."/>
            <person name="Li W.J."/>
        </authorList>
    </citation>
    <scope>NUCLEOTIDE SEQUENCE [LARGE SCALE GENOMIC DNA]</scope>
    <source>
        <strain evidence="2 3">SYSU_K30003</strain>
    </source>
</reference>
<dbReference type="InterPro" id="IPR004360">
    <property type="entry name" value="Glyas_Fos-R_dOase_dom"/>
</dbReference>
<comment type="caution">
    <text evidence="2">The sequence shown here is derived from an EMBL/GenBank/DDBJ whole genome shotgun (WGS) entry which is preliminary data.</text>
</comment>
<dbReference type="Gene3D" id="3.10.180.10">
    <property type="entry name" value="2,3-Dihydroxybiphenyl 1,2-Dioxygenase, domain 1"/>
    <property type="match status" value="1"/>
</dbReference>
<feature type="domain" description="VOC" evidence="1">
    <location>
        <begin position="10"/>
        <end position="126"/>
    </location>
</feature>
<evidence type="ECO:0000259" key="1">
    <source>
        <dbReference type="PROSITE" id="PS51819"/>
    </source>
</evidence>
<accession>A0A5R9G826</accession>
<sequence>MCGRGSVLNRVVHFELLSRDPGAAASFYADVFGWKTVRGEGDYYRLITGEEGDGTRGINGAAVRPMLPSLPAQTVNTIHVKDLPAYAEKVRSRGGRTLSDVIPLAGVGRFQYCADPDGTPFGLIEYDD</sequence>
<dbReference type="AlphaFoldDB" id="A0A5R9G826"/>
<dbReference type="PANTHER" id="PTHR33993">
    <property type="entry name" value="GLYOXALASE-RELATED"/>
    <property type="match status" value="1"/>
</dbReference>
<dbReference type="PROSITE" id="PS51819">
    <property type="entry name" value="VOC"/>
    <property type="match status" value="1"/>
</dbReference>
<dbReference type="CDD" id="cd07247">
    <property type="entry name" value="SgaA_N_like"/>
    <property type="match status" value="1"/>
</dbReference>
<dbReference type="InterPro" id="IPR052164">
    <property type="entry name" value="Anthracycline_SecMetBiosynth"/>
</dbReference>
<keyword evidence="3" id="KW-1185">Reference proteome</keyword>
<protein>
    <submittedName>
        <fullName evidence="2">VOC family protein</fullName>
    </submittedName>
</protein>
<dbReference type="EMBL" id="VCIW01000010">
    <property type="protein sequence ID" value="TLS51219.1"/>
    <property type="molecule type" value="Genomic_DNA"/>
</dbReference>
<evidence type="ECO:0000313" key="2">
    <source>
        <dbReference type="EMBL" id="TLS51219.1"/>
    </source>
</evidence>
<gene>
    <name evidence="2" type="ORF">FE782_15925</name>
</gene>
<proteinExistence type="predicted"/>
<dbReference type="InterPro" id="IPR029068">
    <property type="entry name" value="Glyas_Bleomycin-R_OHBP_Dase"/>
</dbReference>
<dbReference type="Pfam" id="PF00903">
    <property type="entry name" value="Glyoxalase"/>
    <property type="match status" value="1"/>
</dbReference>
<dbReference type="Proteomes" id="UP000309676">
    <property type="component" value="Unassembled WGS sequence"/>
</dbReference>